<proteinExistence type="predicted"/>
<dbReference type="RefSeq" id="WP_397713547.1">
    <property type="nucleotide sequence ID" value="NZ_JBIRGN010000004.1"/>
</dbReference>
<protein>
    <recommendedName>
        <fullName evidence="3">WXG100 family type VII secretion target</fullName>
    </recommendedName>
</protein>
<evidence type="ECO:0000313" key="2">
    <source>
        <dbReference type="Proteomes" id="UP001610818"/>
    </source>
</evidence>
<dbReference type="Proteomes" id="UP001610818">
    <property type="component" value="Unassembled WGS sequence"/>
</dbReference>
<reference evidence="1 2" key="1">
    <citation type="submission" date="2024-10" db="EMBL/GenBank/DDBJ databases">
        <title>The Natural Products Discovery Center: Release of the First 8490 Sequenced Strains for Exploring Actinobacteria Biosynthetic Diversity.</title>
        <authorList>
            <person name="Kalkreuter E."/>
            <person name="Kautsar S.A."/>
            <person name="Yang D."/>
            <person name="Bader C.D."/>
            <person name="Teijaro C.N."/>
            <person name="Fluegel L."/>
            <person name="Davis C.M."/>
            <person name="Simpson J.R."/>
            <person name="Lauterbach L."/>
            <person name="Steele A.D."/>
            <person name="Gui C."/>
            <person name="Meng S."/>
            <person name="Li G."/>
            <person name="Viehrig K."/>
            <person name="Ye F."/>
            <person name="Su P."/>
            <person name="Kiefer A.F."/>
            <person name="Nichols A."/>
            <person name="Cepeda A.J."/>
            <person name="Yan W."/>
            <person name="Fan B."/>
            <person name="Jiang Y."/>
            <person name="Adhikari A."/>
            <person name="Zheng C.-J."/>
            <person name="Schuster L."/>
            <person name="Cowan T.M."/>
            <person name="Smanski M.J."/>
            <person name="Chevrette M.G."/>
            <person name="De Carvalho L.P.S."/>
            <person name="Shen B."/>
        </authorList>
    </citation>
    <scope>NUCLEOTIDE SEQUENCE [LARGE SCALE GENOMIC DNA]</scope>
    <source>
        <strain evidence="1 2">NPDC017990</strain>
    </source>
</reference>
<evidence type="ECO:0008006" key="3">
    <source>
        <dbReference type="Google" id="ProtNLM"/>
    </source>
</evidence>
<sequence>MANDPDLRVNVDLLVDSESRLKGLRREFKNLGNRNEDMQPYWGSGDITGAMNEFVDNWDDYRRKMLESIDTVGKLVESTVKGFSGLDADLAKGLREGGKSDSGKGGGSK</sequence>
<comment type="caution">
    <text evidence="1">The sequence shown here is derived from an EMBL/GenBank/DDBJ whole genome shotgun (WGS) entry which is preliminary data.</text>
</comment>
<name>A0ABW7QQZ0_9ACTN</name>
<evidence type="ECO:0000313" key="1">
    <source>
        <dbReference type="EMBL" id="MFH8547403.1"/>
    </source>
</evidence>
<dbReference type="EMBL" id="JBIRGQ010000004">
    <property type="protein sequence ID" value="MFH8547403.1"/>
    <property type="molecule type" value="Genomic_DNA"/>
</dbReference>
<keyword evidence="2" id="KW-1185">Reference proteome</keyword>
<organism evidence="1 2">
    <name type="scientific">Streptomyces longisporoflavus</name>
    <dbReference type="NCBI Taxonomy" id="28044"/>
    <lineage>
        <taxon>Bacteria</taxon>
        <taxon>Bacillati</taxon>
        <taxon>Actinomycetota</taxon>
        <taxon>Actinomycetes</taxon>
        <taxon>Kitasatosporales</taxon>
        <taxon>Streptomycetaceae</taxon>
        <taxon>Streptomyces</taxon>
    </lineage>
</organism>
<accession>A0ABW7QQZ0</accession>
<gene>
    <name evidence="1" type="ORF">ACH4F9_20580</name>
</gene>